<keyword evidence="9" id="KW-1185">Reference proteome</keyword>
<evidence type="ECO:0000256" key="2">
    <source>
        <dbReference type="ARBA" id="ARBA00009778"/>
    </source>
</evidence>
<dbReference type="AlphaFoldDB" id="A0A5A7RJG2"/>
<proteinExistence type="inferred from homology"/>
<dbReference type="InterPro" id="IPR006032">
    <property type="entry name" value="Ribosomal_uS12"/>
</dbReference>
<evidence type="ECO:0000256" key="5">
    <source>
        <dbReference type="ARBA" id="ARBA00023274"/>
    </source>
</evidence>
<feature type="region of interest" description="Disordered" evidence="7">
    <location>
        <begin position="1"/>
        <end position="77"/>
    </location>
</feature>
<sequence>MQTTTKSRPGSLNVPQKRSPTKSKLKTQGSDSDPSLSPSPVRKTPKDRSPINVERRSPRTPAVEKKKPSKVSELDSQLAHLQDELKIARDQLLSSESCKKKAEQDADEAKIQLATILAQLDKTQKQLHELSDSEDARIQELRKISQDRDKAWQSELEAVRKQHSMDSSALASALNEIQRLKSQLSKVSESEASQARHAESAHAEVHSLRVELEETLELVETLKSQLSECRESEEKALEEVCGAQMVLEVVKNAEEKLNLENGNVMELYKSLMVELNESRSKVSFLEGLVQKFQADFSNASKNNSAENEGIMKTEIDNLRNEVSRLRDALEDAERRYRDEYLEMTEQIKDANELVKLVKIESCKRESELEAKLKESKAGFEELKAEMIEKENALQSELEFEQKKAEYTLEDLKANLLDKEMRLQAITEENESLKSEILKKEAEKSEESDNALAKAEAERELLMKLENMTQEADKSSRKAERLAKELDAAQAAGSEMEAELRRLKVQSDQWRKAAEAAAAMLSDGNNNGKFVEKMGGLDYQIIGGKMASSPFSDEDLGVKKNGNVLKKIGMFFIQAEKLEGLLDSTTTAAEKFNLSSISSASLNFHSHVFRAQQSWVLPELNSLMKTRGMGAGRKLKSHRIRQRWADKAYKKSHLGNEWKKPFAGSSHAKGIVLEKIGIEAKQPNSAIRKCARVQLIKNGKKIAAFVPNDGCLNYIEENDEVLIAGFGRKGHAVGDIPGVRFKVVKVSGVSLLALFKEKKEKPRS</sequence>
<keyword evidence="5" id="KW-0687">Ribonucleoprotein</keyword>
<dbReference type="CDD" id="cd03367">
    <property type="entry name" value="Ribosomal_S23"/>
    <property type="match status" value="1"/>
</dbReference>
<evidence type="ECO:0000313" key="8">
    <source>
        <dbReference type="EMBL" id="GER57310.1"/>
    </source>
</evidence>
<dbReference type="PANTHER" id="PTHR34224">
    <property type="entry name" value="INTERACTOR OF CONSTITUTIVE ACTIVE ROPS 2, CHLOROPLASTIC-RELATED"/>
    <property type="match status" value="1"/>
</dbReference>
<evidence type="ECO:0000256" key="4">
    <source>
        <dbReference type="ARBA" id="ARBA00023054"/>
    </source>
</evidence>
<accession>A0A5A7RJG2</accession>
<organism evidence="8 9">
    <name type="scientific">Striga asiatica</name>
    <name type="common">Asiatic witchweed</name>
    <name type="synonym">Buchnera asiatica</name>
    <dbReference type="NCBI Taxonomy" id="4170"/>
    <lineage>
        <taxon>Eukaryota</taxon>
        <taxon>Viridiplantae</taxon>
        <taxon>Streptophyta</taxon>
        <taxon>Embryophyta</taxon>
        <taxon>Tracheophyta</taxon>
        <taxon>Spermatophyta</taxon>
        <taxon>Magnoliopsida</taxon>
        <taxon>eudicotyledons</taxon>
        <taxon>Gunneridae</taxon>
        <taxon>Pentapetalae</taxon>
        <taxon>asterids</taxon>
        <taxon>lamiids</taxon>
        <taxon>Lamiales</taxon>
        <taxon>Orobanchaceae</taxon>
        <taxon>Buchnereae</taxon>
        <taxon>Striga</taxon>
    </lineage>
</organism>
<dbReference type="Gene3D" id="2.40.50.140">
    <property type="entry name" value="Nucleic acid-binding proteins"/>
    <property type="match status" value="1"/>
</dbReference>
<comment type="similarity">
    <text evidence="1">Belongs to the universal ribosomal protein uS12 family.</text>
</comment>
<evidence type="ECO:0000256" key="6">
    <source>
        <dbReference type="SAM" id="Coils"/>
    </source>
</evidence>
<dbReference type="EMBL" id="BKCP01013181">
    <property type="protein sequence ID" value="GER57310.1"/>
    <property type="molecule type" value="Genomic_DNA"/>
</dbReference>
<gene>
    <name evidence="8" type="ORF">STAS_35111</name>
</gene>
<evidence type="ECO:0000313" key="9">
    <source>
        <dbReference type="Proteomes" id="UP000325081"/>
    </source>
</evidence>
<feature type="compositionally biased region" description="Low complexity" evidence="7">
    <location>
        <begin position="30"/>
        <end position="40"/>
    </location>
</feature>
<dbReference type="Proteomes" id="UP000325081">
    <property type="component" value="Unassembled WGS sequence"/>
</dbReference>
<dbReference type="GO" id="GO:0015935">
    <property type="term" value="C:small ribosomal subunit"/>
    <property type="evidence" value="ECO:0007669"/>
    <property type="project" value="InterPro"/>
</dbReference>
<dbReference type="InterPro" id="IPR005680">
    <property type="entry name" value="Ribosomal_uS12_euk/arc"/>
</dbReference>
<dbReference type="PROSITE" id="PS00055">
    <property type="entry name" value="RIBOSOMAL_S12"/>
    <property type="match status" value="1"/>
</dbReference>
<keyword evidence="3 8" id="KW-0689">Ribosomal protein</keyword>
<comment type="caution">
    <text evidence="8">The sequence shown here is derived from an EMBL/GenBank/DDBJ whole genome shotgun (WGS) entry which is preliminary data.</text>
</comment>
<feature type="compositionally biased region" description="Polar residues" evidence="7">
    <location>
        <begin position="1"/>
        <end position="18"/>
    </location>
</feature>
<feature type="coiled-coil region" evidence="6">
    <location>
        <begin position="315"/>
        <end position="505"/>
    </location>
</feature>
<dbReference type="NCBIfam" id="TIGR00982">
    <property type="entry name" value="uS12_E_A"/>
    <property type="match status" value="1"/>
</dbReference>
<name>A0A5A7RJG2_STRAF</name>
<evidence type="ECO:0000256" key="7">
    <source>
        <dbReference type="SAM" id="MobiDB-lite"/>
    </source>
</evidence>
<dbReference type="SUPFAM" id="SSF50249">
    <property type="entry name" value="Nucleic acid-binding proteins"/>
    <property type="match status" value="1"/>
</dbReference>
<dbReference type="InterPro" id="IPR029688">
    <property type="entry name" value="ICR"/>
</dbReference>
<dbReference type="GO" id="GO:0003735">
    <property type="term" value="F:structural constituent of ribosome"/>
    <property type="evidence" value="ECO:0007669"/>
    <property type="project" value="InterPro"/>
</dbReference>
<keyword evidence="4 6" id="KW-0175">Coiled coil</keyword>
<dbReference type="PANTHER" id="PTHR34224:SF4">
    <property type="entry name" value="INTERACTOR OF CONSTITUTIVE ACTIVE ROPS 2, CHLOROPLASTIC"/>
    <property type="match status" value="1"/>
</dbReference>
<dbReference type="OrthoDB" id="1932291at2759"/>
<protein>
    <submittedName>
        <fullName evidence="8">40S ribosomal protein S23</fullName>
    </submittedName>
</protein>
<reference evidence="9" key="1">
    <citation type="journal article" date="2019" name="Curr. Biol.">
        <title>Genome Sequence of Striga asiatica Provides Insight into the Evolution of Plant Parasitism.</title>
        <authorList>
            <person name="Yoshida S."/>
            <person name="Kim S."/>
            <person name="Wafula E.K."/>
            <person name="Tanskanen J."/>
            <person name="Kim Y.M."/>
            <person name="Honaas L."/>
            <person name="Yang Z."/>
            <person name="Spallek T."/>
            <person name="Conn C.E."/>
            <person name="Ichihashi Y."/>
            <person name="Cheong K."/>
            <person name="Cui S."/>
            <person name="Der J.P."/>
            <person name="Gundlach H."/>
            <person name="Jiao Y."/>
            <person name="Hori C."/>
            <person name="Ishida J.K."/>
            <person name="Kasahara H."/>
            <person name="Kiba T."/>
            <person name="Kim M.S."/>
            <person name="Koo N."/>
            <person name="Laohavisit A."/>
            <person name="Lee Y.H."/>
            <person name="Lumba S."/>
            <person name="McCourt P."/>
            <person name="Mortimer J.C."/>
            <person name="Mutuku J.M."/>
            <person name="Nomura T."/>
            <person name="Sasaki-Sekimoto Y."/>
            <person name="Seto Y."/>
            <person name="Wang Y."/>
            <person name="Wakatake T."/>
            <person name="Sakakibara H."/>
            <person name="Demura T."/>
            <person name="Yamaguchi S."/>
            <person name="Yoneyama K."/>
            <person name="Manabe R.I."/>
            <person name="Nelson D.C."/>
            <person name="Schulman A.H."/>
            <person name="Timko M.P."/>
            <person name="dePamphilis C.W."/>
            <person name="Choi D."/>
            <person name="Shirasu K."/>
        </authorList>
    </citation>
    <scope>NUCLEOTIDE SEQUENCE [LARGE SCALE GENOMIC DNA]</scope>
    <source>
        <strain evidence="9">cv. UVA1</strain>
    </source>
</reference>
<dbReference type="GO" id="GO:0006412">
    <property type="term" value="P:translation"/>
    <property type="evidence" value="ECO:0007669"/>
    <property type="project" value="InterPro"/>
</dbReference>
<dbReference type="FunFam" id="2.40.50.140:FF:000007">
    <property type="entry name" value="40S ribosomal protein S23"/>
    <property type="match status" value="1"/>
</dbReference>
<dbReference type="InterPro" id="IPR012340">
    <property type="entry name" value="NA-bd_OB-fold"/>
</dbReference>
<feature type="coiled-coil region" evidence="6">
    <location>
        <begin position="170"/>
        <end position="239"/>
    </location>
</feature>
<evidence type="ECO:0000256" key="3">
    <source>
        <dbReference type="ARBA" id="ARBA00022980"/>
    </source>
</evidence>
<dbReference type="Pfam" id="PF00164">
    <property type="entry name" value="Ribosom_S12_S23"/>
    <property type="match status" value="1"/>
</dbReference>
<comment type="similarity">
    <text evidence="2">Belongs to the ICR family.</text>
</comment>
<feature type="compositionally biased region" description="Basic and acidic residues" evidence="7">
    <location>
        <begin position="44"/>
        <end position="73"/>
    </location>
</feature>
<evidence type="ECO:0000256" key="1">
    <source>
        <dbReference type="ARBA" id="ARBA00005657"/>
    </source>
</evidence>